<evidence type="ECO:0000313" key="2">
    <source>
        <dbReference type="EMBL" id="MUG67070.1"/>
    </source>
</evidence>
<dbReference type="InterPro" id="IPR002225">
    <property type="entry name" value="3Beta_OHSteriod_DH/Estase"/>
</dbReference>
<dbReference type="Gene3D" id="3.40.50.720">
    <property type="entry name" value="NAD(P)-binding Rossmann-like Domain"/>
    <property type="match status" value="1"/>
</dbReference>
<evidence type="ECO:0000259" key="1">
    <source>
        <dbReference type="Pfam" id="PF01073"/>
    </source>
</evidence>
<feature type="domain" description="3-beta hydroxysteroid dehydrogenase/isomerase" evidence="1">
    <location>
        <begin position="5"/>
        <end position="78"/>
    </location>
</feature>
<dbReference type="EMBL" id="WOAA01000011">
    <property type="protein sequence ID" value="MUG67070.1"/>
    <property type="molecule type" value="Genomic_DNA"/>
</dbReference>
<proteinExistence type="predicted"/>
<accession>A0ABW9T4L9</accession>
<keyword evidence="3" id="KW-1185">Reference proteome</keyword>
<evidence type="ECO:0000313" key="3">
    <source>
        <dbReference type="Proteomes" id="UP000435177"/>
    </source>
</evidence>
<protein>
    <recommendedName>
        <fullName evidence="1">3-beta hydroxysteroid dehydrogenase/isomerase domain-containing protein</fullName>
    </recommendedName>
</protein>
<dbReference type="SUPFAM" id="SSF51735">
    <property type="entry name" value="NAD(P)-binding Rossmann-fold domains"/>
    <property type="match status" value="1"/>
</dbReference>
<dbReference type="PANTHER" id="PTHR43796:SF2">
    <property type="entry name" value="CARBOXYNORSPERMIDINE SYNTHASE"/>
    <property type="match status" value="1"/>
</dbReference>
<dbReference type="PANTHER" id="PTHR43796">
    <property type="entry name" value="CARBOXYNORSPERMIDINE SYNTHASE"/>
    <property type="match status" value="1"/>
</dbReference>
<name>A0ABW9T4L9_9BACL</name>
<gene>
    <name evidence="2" type="ORF">GNP94_13815</name>
</gene>
<sequence length="357" mass="40505">MTTIMVVGASGALGKLVCGELLRIFNNQIKLIVTDYKTDRGTRLADSFHGDVQFQYLDVNDEDRVERVLRNVDVAVVVLKQKTPYIQKVCIHNKILCIDATPFYDFVQQVIELHHSAVDHKVGSVVMSGFFPGLSGLMIQKAISDFQEVQEINVALLQNKNAKAGISGVLDMLRIIAQPVVYPNKVVPGFTQKRTMYFLNYNKEQEVRLIEHSEKNLIRNRLTASLINYYTSWNGSGFNKLISMLKRMGVIQKIHKINHKWLSKAVQHNPKEREDAYLTVEVKGKDRNRNQERVRTLALSTFSDYHTTAIVTASLAKIALHKDVQGVVCPFEMTDLDELLSVMNCPDISINEIVKMK</sequence>
<dbReference type="InterPro" id="IPR036291">
    <property type="entry name" value="NAD(P)-bd_dom_sf"/>
</dbReference>
<comment type="caution">
    <text evidence="2">The sequence shown here is derived from an EMBL/GenBank/DDBJ whole genome shotgun (WGS) entry which is preliminary data.</text>
</comment>
<reference evidence="2 3" key="1">
    <citation type="submission" date="2019-11" db="EMBL/GenBank/DDBJ databases">
        <title>Draft genome sequences of five Paenibacillus species of dairy origin.</title>
        <authorList>
            <person name="Olajide A.M."/>
            <person name="Chen S."/>
            <person name="Lapointe G."/>
        </authorList>
    </citation>
    <scope>NUCLEOTIDE SEQUENCE [LARGE SCALE GENOMIC DNA]</scope>
    <source>
        <strain evidence="2 3">3CS1</strain>
    </source>
</reference>
<organism evidence="2 3">
    <name type="scientific">Paenibacillus campinasensis</name>
    <dbReference type="NCBI Taxonomy" id="66347"/>
    <lineage>
        <taxon>Bacteria</taxon>
        <taxon>Bacillati</taxon>
        <taxon>Bacillota</taxon>
        <taxon>Bacilli</taxon>
        <taxon>Bacillales</taxon>
        <taxon>Paenibacillaceae</taxon>
        <taxon>Paenibacillus</taxon>
    </lineage>
</organism>
<dbReference type="Pfam" id="PF01073">
    <property type="entry name" value="3Beta_HSD"/>
    <property type="match status" value="1"/>
</dbReference>
<dbReference type="Proteomes" id="UP000435177">
    <property type="component" value="Unassembled WGS sequence"/>
</dbReference>
<dbReference type="Gene3D" id="3.30.360.10">
    <property type="entry name" value="Dihydrodipicolinate Reductase, domain 2"/>
    <property type="match status" value="1"/>
</dbReference>
<dbReference type="RefSeq" id="WP_155618270.1">
    <property type="nucleotide sequence ID" value="NZ_WOAA01000011.1"/>
</dbReference>